<sequence length="252" mass="29891">METYFGSIIINESGIQYQNLLKQSLLLITKLYFKQDVFINYMRQHSQISISFFSNKKLFLQIFLCYSQYIFSFYLQQFAFKLAGSKKKISIQKYAQKYLKLNYLQQELLLKKLNQTCFQIKIVKFLLGFYEIKIKLNFATHRNNGWNCFQLQQQVGNALNQIMKQLMLILSFIIIIQLFINANLIVYNAQILAHNGVATMMQMLQNHHKKCTKLQNILIKILIGVWIVHDLVQHVHLKQIIKHDNLLIYNLN</sequence>
<evidence type="ECO:0008006" key="4">
    <source>
        <dbReference type="Google" id="ProtNLM"/>
    </source>
</evidence>
<feature type="transmembrane region" description="Helical" evidence="1">
    <location>
        <begin position="58"/>
        <end position="80"/>
    </location>
</feature>
<gene>
    <name evidence="2" type="ORF">PPENT_87.1.T1080002</name>
</gene>
<keyword evidence="1" id="KW-0812">Transmembrane</keyword>
<dbReference type="AlphaFoldDB" id="A0A8S1X2P0"/>
<feature type="transmembrane region" description="Helical" evidence="1">
    <location>
        <begin position="166"/>
        <end position="187"/>
    </location>
</feature>
<dbReference type="Proteomes" id="UP000689195">
    <property type="component" value="Unassembled WGS sequence"/>
</dbReference>
<reference evidence="2" key="1">
    <citation type="submission" date="2021-01" db="EMBL/GenBank/DDBJ databases">
        <authorList>
            <consortium name="Genoscope - CEA"/>
            <person name="William W."/>
        </authorList>
    </citation>
    <scope>NUCLEOTIDE SEQUENCE</scope>
</reference>
<protein>
    <recommendedName>
        <fullName evidence="4">Transmembrane protein</fullName>
    </recommendedName>
</protein>
<comment type="caution">
    <text evidence="2">The sequence shown here is derived from an EMBL/GenBank/DDBJ whole genome shotgun (WGS) entry which is preliminary data.</text>
</comment>
<evidence type="ECO:0000313" key="3">
    <source>
        <dbReference type="Proteomes" id="UP000689195"/>
    </source>
</evidence>
<accession>A0A8S1X2P0</accession>
<evidence type="ECO:0000256" key="1">
    <source>
        <dbReference type="SAM" id="Phobius"/>
    </source>
</evidence>
<keyword evidence="1" id="KW-0472">Membrane</keyword>
<name>A0A8S1X2P0_9CILI</name>
<evidence type="ECO:0000313" key="2">
    <source>
        <dbReference type="EMBL" id="CAD8194875.1"/>
    </source>
</evidence>
<proteinExistence type="predicted"/>
<organism evidence="2 3">
    <name type="scientific">Paramecium pentaurelia</name>
    <dbReference type="NCBI Taxonomy" id="43138"/>
    <lineage>
        <taxon>Eukaryota</taxon>
        <taxon>Sar</taxon>
        <taxon>Alveolata</taxon>
        <taxon>Ciliophora</taxon>
        <taxon>Intramacronucleata</taxon>
        <taxon>Oligohymenophorea</taxon>
        <taxon>Peniculida</taxon>
        <taxon>Parameciidae</taxon>
        <taxon>Paramecium</taxon>
    </lineage>
</organism>
<keyword evidence="1" id="KW-1133">Transmembrane helix</keyword>
<dbReference type="EMBL" id="CAJJDO010000108">
    <property type="protein sequence ID" value="CAD8194875.1"/>
    <property type="molecule type" value="Genomic_DNA"/>
</dbReference>
<keyword evidence="3" id="KW-1185">Reference proteome</keyword>